<comment type="similarity">
    <text evidence="1 3">Belongs to the D-isomer specific 2-hydroxyacid dehydrogenase family.</text>
</comment>
<dbReference type="SUPFAM" id="SSF52283">
    <property type="entry name" value="Formate/glycerate dehydrogenase catalytic domain-like"/>
    <property type="match status" value="1"/>
</dbReference>
<dbReference type="InterPro" id="IPR029753">
    <property type="entry name" value="D-isomer_DH_CS"/>
</dbReference>
<dbReference type="Gene3D" id="3.40.50.720">
    <property type="entry name" value="NAD(P)-binding Rossmann-like Domain"/>
    <property type="match status" value="2"/>
</dbReference>
<dbReference type="PANTHER" id="PTHR46029:SF7">
    <property type="entry name" value="C-TERMINAL-BINDING PROTEIN"/>
    <property type="match status" value="1"/>
</dbReference>
<gene>
    <name evidence="6" type="ORF">ACFFJ8_16120</name>
</gene>
<keyword evidence="7" id="KW-1185">Reference proteome</keyword>
<dbReference type="PANTHER" id="PTHR46029">
    <property type="entry name" value="C-TERMINAL-BINDING PROTEIN"/>
    <property type="match status" value="1"/>
</dbReference>
<accession>A0ABV6JAJ3</accession>
<dbReference type="SUPFAM" id="SSF51735">
    <property type="entry name" value="NAD(P)-binding Rossmann-fold domains"/>
    <property type="match status" value="1"/>
</dbReference>
<evidence type="ECO:0000313" key="6">
    <source>
        <dbReference type="EMBL" id="MFC0392899.1"/>
    </source>
</evidence>
<evidence type="ECO:0000256" key="3">
    <source>
        <dbReference type="RuleBase" id="RU003719"/>
    </source>
</evidence>
<dbReference type="Pfam" id="PF02826">
    <property type="entry name" value="2-Hacid_dh_C"/>
    <property type="match status" value="1"/>
</dbReference>
<evidence type="ECO:0000256" key="2">
    <source>
        <dbReference type="ARBA" id="ARBA00023002"/>
    </source>
</evidence>
<dbReference type="Proteomes" id="UP001589818">
    <property type="component" value="Unassembled WGS sequence"/>
</dbReference>
<feature type="domain" description="D-isomer specific 2-hydroxyacid dehydrogenase catalytic" evidence="4">
    <location>
        <begin position="13"/>
        <end position="317"/>
    </location>
</feature>
<dbReference type="PROSITE" id="PS00670">
    <property type="entry name" value="D_2_HYDROXYACID_DH_2"/>
    <property type="match status" value="1"/>
</dbReference>
<keyword evidence="2 3" id="KW-0560">Oxidoreductase</keyword>
<dbReference type="InterPro" id="IPR006140">
    <property type="entry name" value="D-isomer_DH_NAD-bd"/>
</dbReference>
<feature type="domain" description="D-isomer specific 2-hydroxyacid dehydrogenase NAD-binding" evidence="5">
    <location>
        <begin position="108"/>
        <end position="285"/>
    </location>
</feature>
<comment type="caution">
    <text evidence="6">The sequence shown here is derived from an EMBL/GenBank/DDBJ whole genome shotgun (WGS) entry which is preliminary data.</text>
</comment>
<dbReference type="Pfam" id="PF00389">
    <property type="entry name" value="2-Hacid_dh"/>
    <property type="match status" value="1"/>
</dbReference>
<sequence>MRIVITDSNFVSDEPERAVLSAAGLTVERFNCRTEEEMIEAGKGADAVLVQFAPVTRRVIEAWTSCRLIVRYGIGYDNVYIPAADGAGIAVCNVPSYCLDEVADHTCALLLSGLRKVVAFDRSVRSGEWNVEKVAKPMPRFADSVVGLIGFGRIGARVAERIRPFGFQILIYDPYMSADKAEQLGVHKAATLEELLSKADAISLHSPLTEDTKHLINATTLSQMKSGALLVNTSRGGLIDTEALATALNEGTIGGAAIDVFEQEPLQNDHPLRSCDNLILTPHAAYYSDSALITLQTQAAEEVVRLAQGLPLASQVNRPSGGQGGSR</sequence>
<dbReference type="InterPro" id="IPR043322">
    <property type="entry name" value="CtBP"/>
</dbReference>
<name>A0ABV6JAJ3_9BACL</name>
<organism evidence="6 7">
    <name type="scientific">Paenibacillus mendelii</name>
    <dbReference type="NCBI Taxonomy" id="206163"/>
    <lineage>
        <taxon>Bacteria</taxon>
        <taxon>Bacillati</taxon>
        <taxon>Bacillota</taxon>
        <taxon>Bacilli</taxon>
        <taxon>Bacillales</taxon>
        <taxon>Paenibacillaceae</taxon>
        <taxon>Paenibacillus</taxon>
    </lineage>
</organism>
<protein>
    <submittedName>
        <fullName evidence="6">C-terminal binding protein</fullName>
    </submittedName>
</protein>
<proteinExistence type="inferred from homology"/>
<dbReference type="PROSITE" id="PS00671">
    <property type="entry name" value="D_2_HYDROXYACID_DH_3"/>
    <property type="match status" value="1"/>
</dbReference>
<dbReference type="InterPro" id="IPR036291">
    <property type="entry name" value="NAD(P)-bd_dom_sf"/>
</dbReference>
<dbReference type="EMBL" id="JBHLVF010000023">
    <property type="protein sequence ID" value="MFC0392899.1"/>
    <property type="molecule type" value="Genomic_DNA"/>
</dbReference>
<evidence type="ECO:0000256" key="1">
    <source>
        <dbReference type="ARBA" id="ARBA00005854"/>
    </source>
</evidence>
<evidence type="ECO:0000259" key="4">
    <source>
        <dbReference type="Pfam" id="PF00389"/>
    </source>
</evidence>
<dbReference type="CDD" id="cd05299">
    <property type="entry name" value="CtBP_dh"/>
    <property type="match status" value="1"/>
</dbReference>
<evidence type="ECO:0000259" key="5">
    <source>
        <dbReference type="Pfam" id="PF02826"/>
    </source>
</evidence>
<dbReference type="RefSeq" id="WP_204818683.1">
    <property type="nucleotide sequence ID" value="NZ_JANHOF010000005.1"/>
</dbReference>
<reference evidence="6 7" key="1">
    <citation type="submission" date="2024-09" db="EMBL/GenBank/DDBJ databases">
        <authorList>
            <person name="Sun Q."/>
            <person name="Mori K."/>
        </authorList>
    </citation>
    <scope>NUCLEOTIDE SEQUENCE [LARGE SCALE GENOMIC DNA]</scope>
    <source>
        <strain evidence="6 7">CCM 4839</strain>
    </source>
</reference>
<evidence type="ECO:0000313" key="7">
    <source>
        <dbReference type="Proteomes" id="UP001589818"/>
    </source>
</evidence>
<dbReference type="InterPro" id="IPR051638">
    <property type="entry name" value="CTBP_dehydrogenase"/>
</dbReference>
<dbReference type="InterPro" id="IPR006139">
    <property type="entry name" value="D-isomer_2_OHA_DH_cat_dom"/>
</dbReference>